<name>A0A9Q1CCU2_HOLLE</name>
<keyword evidence="11" id="KW-0594">Phospholipid biosynthesis</keyword>
<keyword evidence="7" id="KW-0106">Calcium</keyword>
<dbReference type="PROSITE" id="PS50222">
    <property type="entry name" value="EF_HAND_2"/>
    <property type="match status" value="2"/>
</dbReference>
<dbReference type="AlphaFoldDB" id="A0A9Q1CCU2"/>
<reference evidence="18" key="1">
    <citation type="submission" date="2021-10" db="EMBL/GenBank/DDBJ databases">
        <title>Tropical sea cucumber genome reveals ecological adaptation and Cuvierian tubules defense mechanism.</title>
        <authorList>
            <person name="Chen T."/>
        </authorList>
    </citation>
    <scope>NUCLEOTIDE SEQUENCE</scope>
    <source>
        <strain evidence="18">Nanhai2018</strain>
        <tissue evidence="18">Muscle</tissue>
    </source>
</reference>
<dbReference type="PROSITE" id="PS00018">
    <property type="entry name" value="EF_HAND_1"/>
    <property type="match status" value="1"/>
</dbReference>
<keyword evidence="19" id="KW-1185">Reference proteome</keyword>
<proteinExistence type="inferred from homology"/>
<dbReference type="SUPFAM" id="SSF47473">
    <property type="entry name" value="EF-hand"/>
    <property type="match status" value="1"/>
</dbReference>
<evidence type="ECO:0000256" key="16">
    <source>
        <dbReference type="SAM" id="Phobius"/>
    </source>
</evidence>
<evidence type="ECO:0000256" key="4">
    <source>
        <dbReference type="ARBA" id="ARBA00022516"/>
    </source>
</evidence>
<evidence type="ECO:0000256" key="8">
    <source>
        <dbReference type="ARBA" id="ARBA00022989"/>
    </source>
</evidence>
<dbReference type="SMART" id="SM00054">
    <property type="entry name" value="EFh"/>
    <property type="match status" value="2"/>
</dbReference>
<gene>
    <name evidence="18" type="ORF">HOLleu_13331</name>
</gene>
<dbReference type="GO" id="GO:0042171">
    <property type="term" value="F:lysophosphatidic acid acyltransferase activity"/>
    <property type="evidence" value="ECO:0007669"/>
    <property type="project" value="TreeGrafter"/>
</dbReference>
<feature type="domain" description="EF-hand" evidence="17">
    <location>
        <begin position="365"/>
        <end position="400"/>
    </location>
</feature>
<dbReference type="GO" id="GO:0016020">
    <property type="term" value="C:membrane"/>
    <property type="evidence" value="ECO:0007669"/>
    <property type="project" value="UniProtKB-SubCell"/>
</dbReference>
<comment type="subcellular location">
    <subcellularLocation>
        <location evidence="1">Membrane</location>
    </subcellularLocation>
</comment>
<dbReference type="PANTHER" id="PTHR23063:SF52">
    <property type="entry name" value="LYSOPHOSPHATIDYLCHOLINE ACYLTRANSFERASE"/>
    <property type="match status" value="1"/>
</dbReference>
<evidence type="ECO:0000313" key="18">
    <source>
        <dbReference type="EMBL" id="KAJ8042309.1"/>
    </source>
</evidence>
<evidence type="ECO:0000256" key="6">
    <source>
        <dbReference type="ARBA" id="ARBA00022692"/>
    </source>
</evidence>
<comment type="pathway">
    <text evidence="2">Lipid metabolism; phospholipid metabolism.</text>
</comment>
<sequence>MTSKPPILRQKSFVNPVVRNPFSHRLHLNFFDKIRIVLMSVTIAPLRLLLAFTLLIPAWLCAVITLAGRSSSDHSPLKGWRRSVKGLMVLIGRVQFFMMGFHHIKIKGKKANPSEASIFCAAPHTSFFDAIIAVVLEMPGCVSREENKHAPMFGTLLDVLQPVYVSRTDQNSRVTTIEEIKRRSQKGSEWPQIVIFPEGTCTNASCLITFKGGAFYPGVPVQPVTLKYGSDTVIWTWEGPSTFTCLWLTLCNFHNGIEVEFLPVYSPTPDEIKDPMAFARNVRSQMAASLKVPVTDHTYEDCKLMQDAEEKGLPNEVGLVEFQKLLNKLGLRREHLSHHLNNYAEMAKSGGYIGLEDFAKYLNLPVTENLREMFYLYDRNGSGKIDFREYVIGCSLVAQPANNEETIQLAFKMFGGDKGYLVQEDLTKFLQGSVNMSPEECEVLFQQVDDQNTGKITYDQFKVYAKKKPEYARLFASYMEKADSKMETVIEEETEGDRRQERPSSGKKED</sequence>
<dbReference type="PANTHER" id="PTHR23063">
    <property type="entry name" value="PHOSPHOLIPID ACYLTRANSFERASE"/>
    <property type="match status" value="1"/>
</dbReference>
<dbReference type="GO" id="GO:0008374">
    <property type="term" value="F:O-acyltransferase activity"/>
    <property type="evidence" value="ECO:0007669"/>
    <property type="project" value="InterPro"/>
</dbReference>
<evidence type="ECO:0000256" key="9">
    <source>
        <dbReference type="ARBA" id="ARBA00023098"/>
    </source>
</evidence>
<evidence type="ECO:0000256" key="7">
    <source>
        <dbReference type="ARBA" id="ARBA00022837"/>
    </source>
</evidence>
<evidence type="ECO:0000256" key="1">
    <source>
        <dbReference type="ARBA" id="ARBA00004370"/>
    </source>
</evidence>
<dbReference type="Proteomes" id="UP001152320">
    <property type="component" value="Chromosome 5"/>
</dbReference>
<keyword evidence="10 16" id="KW-0472">Membrane</keyword>
<keyword evidence="6 16" id="KW-0812">Transmembrane</keyword>
<dbReference type="GO" id="GO:0005783">
    <property type="term" value="C:endoplasmic reticulum"/>
    <property type="evidence" value="ECO:0007669"/>
    <property type="project" value="TreeGrafter"/>
</dbReference>
<evidence type="ECO:0000256" key="11">
    <source>
        <dbReference type="ARBA" id="ARBA00023209"/>
    </source>
</evidence>
<dbReference type="GO" id="GO:0008654">
    <property type="term" value="P:phospholipid biosynthetic process"/>
    <property type="evidence" value="ECO:0007669"/>
    <property type="project" value="UniProtKB-KW"/>
</dbReference>
<dbReference type="SUPFAM" id="SSF69593">
    <property type="entry name" value="Glycerol-3-phosphate (1)-acyltransferase"/>
    <property type="match status" value="1"/>
</dbReference>
<dbReference type="GO" id="GO:0005509">
    <property type="term" value="F:calcium ion binding"/>
    <property type="evidence" value="ECO:0007669"/>
    <property type="project" value="InterPro"/>
</dbReference>
<dbReference type="InterPro" id="IPR018247">
    <property type="entry name" value="EF_Hand_1_Ca_BS"/>
</dbReference>
<evidence type="ECO:0000256" key="3">
    <source>
        <dbReference type="ARBA" id="ARBA00008655"/>
    </source>
</evidence>
<accession>A0A9Q1CCU2</accession>
<keyword evidence="8 16" id="KW-1133">Transmembrane helix</keyword>
<keyword evidence="9" id="KW-0443">Lipid metabolism</keyword>
<evidence type="ECO:0000256" key="14">
    <source>
        <dbReference type="ARBA" id="ARBA00025707"/>
    </source>
</evidence>
<dbReference type="InterPro" id="IPR002048">
    <property type="entry name" value="EF_hand_dom"/>
</dbReference>
<dbReference type="Gene3D" id="1.10.238.10">
    <property type="entry name" value="EF-hand"/>
    <property type="match status" value="1"/>
</dbReference>
<protein>
    <submittedName>
        <fullName evidence="18">Lysophosphatidylcholine acyltransferase 2</fullName>
    </submittedName>
</protein>
<evidence type="ECO:0000256" key="12">
    <source>
        <dbReference type="ARBA" id="ARBA00023264"/>
    </source>
</evidence>
<feature type="domain" description="EF-hand" evidence="17">
    <location>
        <begin position="436"/>
        <end position="471"/>
    </location>
</feature>
<feature type="transmembrane region" description="Helical" evidence="16">
    <location>
        <begin position="48"/>
        <end position="67"/>
    </location>
</feature>
<dbReference type="Pfam" id="PF13833">
    <property type="entry name" value="EF-hand_8"/>
    <property type="match status" value="1"/>
</dbReference>
<feature type="compositionally biased region" description="Basic and acidic residues" evidence="15">
    <location>
        <begin position="496"/>
        <end position="510"/>
    </location>
</feature>
<dbReference type="Pfam" id="PF13499">
    <property type="entry name" value="EF-hand_7"/>
    <property type="match status" value="1"/>
</dbReference>
<evidence type="ECO:0000313" key="19">
    <source>
        <dbReference type="Proteomes" id="UP001152320"/>
    </source>
</evidence>
<comment type="pathway">
    <text evidence="14">Phospholipid metabolism.</text>
</comment>
<evidence type="ECO:0000256" key="15">
    <source>
        <dbReference type="SAM" id="MobiDB-lite"/>
    </source>
</evidence>
<dbReference type="OrthoDB" id="272512at2759"/>
<organism evidence="18 19">
    <name type="scientific">Holothuria leucospilota</name>
    <name type="common">Black long sea cucumber</name>
    <name type="synonym">Mertensiothuria leucospilota</name>
    <dbReference type="NCBI Taxonomy" id="206669"/>
    <lineage>
        <taxon>Eukaryota</taxon>
        <taxon>Metazoa</taxon>
        <taxon>Echinodermata</taxon>
        <taxon>Eleutherozoa</taxon>
        <taxon>Echinozoa</taxon>
        <taxon>Holothuroidea</taxon>
        <taxon>Aspidochirotacea</taxon>
        <taxon>Aspidochirotida</taxon>
        <taxon>Holothuriidae</taxon>
        <taxon>Holothuria</taxon>
    </lineage>
</organism>
<keyword evidence="4" id="KW-0444">Lipid biosynthesis</keyword>
<comment type="similarity">
    <text evidence="3">Belongs to the 1-acyl-sn-glycerol-3-phosphate acyltransferase family.</text>
</comment>
<feature type="region of interest" description="Disordered" evidence="15">
    <location>
        <begin position="486"/>
        <end position="510"/>
    </location>
</feature>
<keyword evidence="12" id="KW-1208">Phospholipid metabolism</keyword>
<evidence type="ECO:0000256" key="13">
    <source>
        <dbReference type="ARBA" id="ARBA00023315"/>
    </source>
</evidence>
<dbReference type="InterPro" id="IPR045252">
    <property type="entry name" value="LPCAT1-like"/>
</dbReference>
<keyword evidence="5" id="KW-0808">Transferase</keyword>
<evidence type="ECO:0000256" key="5">
    <source>
        <dbReference type="ARBA" id="ARBA00022679"/>
    </source>
</evidence>
<dbReference type="Pfam" id="PF01553">
    <property type="entry name" value="Acyltransferase"/>
    <property type="match status" value="1"/>
</dbReference>
<keyword evidence="13 18" id="KW-0012">Acyltransferase</keyword>
<evidence type="ECO:0000256" key="2">
    <source>
        <dbReference type="ARBA" id="ARBA00005074"/>
    </source>
</evidence>
<dbReference type="SMART" id="SM00563">
    <property type="entry name" value="PlsC"/>
    <property type="match status" value="1"/>
</dbReference>
<dbReference type="CDD" id="cd07991">
    <property type="entry name" value="LPLAT_LPCAT1-like"/>
    <property type="match status" value="1"/>
</dbReference>
<evidence type="ECO:0000259" key="17">
    <source>
        <dbReference type="PROSITE" id="PS50222"/>
    </source>
</evidence>
<comment type="caution">
    <text evidence="18">The sequence shown here is derived from an EMBL/GenBank/DDBJ whole genome shotgun (WGS) entry which is preliminary data.</text>
</comment>
<dbReference type="InterPro" id="IPR002123">
    <property type="entry name" value="Plipid/glycerol_acylTrfase"/>
</dbReference>
<evidence type="ECO:0000256" key="10">
    <source>
        <dbReference type="ARBA" id="ARBA00023136"/>
    </source>
</evidence>
<dbReference type="InterPro" id="IPR011992">
    <property type="entry name" value="EF-hand-dom_pair"/>
</dbReference>
<dbReference type="EMBL" id="JAIZAY010000005">
    <property type="protein sequence ID" value="KAJ8042309.1"/>
    <property type="molecule type" value="Genomic_DNA"/>
</dbReference>